<organism evidence="6 7">
    <name type="scientific">Microcoleus anatoxicus PTRS2</name>
    <dbReference type="NCBI Taxonomy" id="2705321"/>
    <lineage>
        <taxon>Bacteria</taxon>
        <taxon>Bacillati</taxon>
        <taxon>Cyanobacteriota</taxon>
        <taxon>Cyanophyceae</taxon>
        <taxon>Oscillatoriophycideae</taxon>
        <taxon>Oscillatoriales</taxon>
        <taxon>Microcoleaceae</taxon>
        <taxon>Microcoleus</taxon>
        <taxon>Microcoleus anatoxicus</taxon>
    </lineage>
</organism>
<dbReference type="InterPro" id="IPR050188">
    <property type="entry name" value="RluA_PseudoU_synthase"/>
</dbReference>
<dbReference type="RefSeq" id="WP_340522557.1">
    <property type="nucleotide sequence ID" value="NZ_JBBLXS010000042.1"/>
</dbReference>
<dbReference type="Proteomes" id="UP001384579">
    <property type="component" value="Unassembled WGS sequence"/>
</dbReference>
<evidence type="ECO:0000256" key="2">
    <source>
        <dbReference type="ARBA" id="ARBA00031870"/>
    </source>
</evidence>
<accession>A0ABU8YIU1</accession>
<dbReference type="PROSITE" id="PS01129">
    <property type="entry name" value="PSI_RLU"/>
    <property type="match status" value="1"/>
</dbReference>
<feature type="coiled-coil region" evidence="4">
    <location>
        <begin position="199"/>
        <end position="244"/>
    </location>
</feature>
<dbReference type="PANTHER" id="PTHR21600:SF89">
    <property type="entry name" value="RIBOSOMAL LARGE SUBUNIT PSEUDOURIDINE SYNTHASE A"/>
    <property type="match status" value="1"/>
</dbReference>
<reference evidence="6 7" key="1">
    <citation type="journal article" date="2020" name="Harmful Algae">
        <title>Molecular and morphological characterization of a novel dihydroanatoxin-a producing Microcoleus species (cyanobacteria) from the Russian River, California, USA.</title>
        <authorList>
            <person name="Conklin K.Y."/>
            <person name="Stancheva R."/>
            <person name="Otten T.G."/>
            <person name="Fadness R."/>
            <person name="Boyer G.L."/>
            <person name="Read B."/>
            <person name="Zhang X."/>
            <person name="Sheath R.G."/>
        </authorList>
    </citation>
    <scope>NUCLEOTIDE SEQUENCE [LARGE SCALE GENOMIC DNA]</scope>
    <source>
        <strain evidence="6 7">PTRS2</strain>
    </source>
</reference>
<dbReference type="Gene3D" id="3.30.2350.10">
    <property type="entry name" value="Pseudouridine synthase"/>
    <property type="match status" value="1"/>
</dbReference>
<evidence type="ECO:0000313" key="6">
    <source>
        <dbReference type="EMBL" id="MEK0184273.1"/>
    </source>
</evidence>
<evidence type="ECO:0000259" key="5">
    <source>
        <dbReference type="Pfam" id="PF00849"/>
    </source>
</evidence>
<evidence type="ECO:0000256" key="1">
    <source>
        <dbReference type="ARBA" id="ARBA00000073"/>
    </source>
</evidence>
<evidence type="ECO:0000256" key="3">
    <source>
        <dbReference type="ARBA" id="ARBA00033164"/>
    </source>
</evidence>
<evidence type="ECO:0000256" key="4">
    <source>
        <dbReference type="SAM" id="Coils"/>
    </source>
</evidence>
<comment type="catalytic activity">
    <reaction evidence="1">
        <text>a uridine in RNA = a pseudouridine in RNA</text>
        <dbReference type="Rhea" id="RHEA:48348"/>
        <dbReference type="Rhea" id="RHEA-COMP:12068"/>
        <dbReference type="Rhea" id="RHEA-COMP:12069"/>
        <dbReference type="ChEBI" id="CHEBI:65314"/>
        <dbReference type="ChEBI" id="CHEBI:65315"/>
    </reaction>
</comment>
<dbReference type="InterPro" id="IPR006224">
    <property type="entry name" value="PsdUridine_synth_RluA-like_CS"/>
</dbReference>
<proteinExistence type="predicted"/>
<protein>
    <recommendedName>
        <fullName evidence="2">RNA pseudouridylate synthase</fullName>
    </recommendedName>
    <alternativeName>
        <fullName evidence="3">RNA-uridine isomerase</fullName>
    </alternativeName>
</protein>
<dbReference type="EMBL" id="JBBLXS010000042">
    <property type="protein sequence ID" value="MEK0184273.1"/>
    <property type="molecule type" value="Genomic_DNA"/>
</dbReference>
<comment type="caution">
    <text evidence="6">The sequence shown here is derived from an EMBL/GenBank/DDBJ whole genome shotgun (WGS) entry which is preliminary data.</text>
</comment>
<gene>
    <name evidence="6" type="ORF">WMG39_05345</name>
</gene>
<name>A0ABU8YIU1_9CYAN</name>
<dbReference type="CDD" id="cd02869">
    <property type="entry name" value="PseudoU_synth_RluA_like"/>
    <property type="match status" value="1"/>
</dbReference>
<dbReference type="PANTHER" id="PTHR21600">
    <property type="entry name" value="MITOCHONDRIAL RNA PSEUDOURIDINE SYNTHASE"/>
    <property type="match status" value="1"/>
</dbReference>
<evidence type="ECO:0000313" key="7">
    <source>
        <dbReference type="Proteomes" id="UP001384579"/>
    </source>
</evidence>
<feature type="domain" description="Pseudouridine synthase RsuA/RluA-like" evidence="5">
    <location>
        <begin position="642"/>
        <end position="790"/>
    </location>
</feature>
<keyword evidence="4" id="KW-0175">Coiled coil</keyword>
<dbReference type="InterPro" id="IPR006145">
    <property type="entry name" value="PsdUridine_synth_RsuA/RluA"/>
</dbReference>
<dbReference type="Pfam" id="PF00849">
    <property type="entry name" value="PseudoU_synth_2"/>
    <property type="match status" value="1"/>
</dbReference>
<keyword evidence="7" id="KW-1185">Reference proteome</keyword>
<feature type="coiled-coil region" evidence="4">
    <location>
        <begin position="114"/>
        <end position="164"/>
    </location>
</feature>
<dbReference type="InterPro" id="IPR020103">
    <property type="entry name" value="PsdUridine_synth_cat_dom_sf"/>
</dbReference>
<sequence>MVFVHAVLDFTDANWDSIAFSSNYCYQGLCVQSGELLRLPRTVQCEAIARGLMQHLGEDECHSREGKMYGVLLVETLGGEKKVLKAFSGLLNGYSHVPGWVTPIPGRDRVALTEARTLTELESMKQELMRLQQLPQRQEYDRLLREWELELQALGDRHKICKQERDLTRDLLCRTLVGETLEIALEELNQASRLEGIERRKFKQNRDDKLQQLKQLIEAADRRMTELKQQRKKQSRELQMQMHEAYTLVNFLGNSRSLQQLIPSGSIPTGTGDCCAPKLLHYAALHNLKPLAMAEFWWGPSLGDKVQGEFYGACGDRCQPLMGFLLSGLAQNRSVFNNVNNCDAEPVGDSDNCEHPDCVRAKHDRCKSLVITNKLSAVMLRPYEYICQTQMHPDNLTSNRLSPLFVLKSRSPLTPLKKGGTTNTLKVPMIDEGTTNNLKVLLNDGGTTNNLKVLLNDGGTRNTLKVPMIDGGTRNTLKVPLIDEGTTNNLKVPLNNGGTTNNLKVPMIDGGTRNNLKVPMIDGGTRNNLKVPMIDGGTTNNLKVPLNNGGTTNNLKVLLNDGGTTNNLKVPLIKGDLGGSRLDKNQHLFSVLSSHESEHPGKEMKGGLIAHPKNNNFDGGIGILPVPEPRKMLPIIYEDKWLIIINKPANLLSVPGRYLENQDSVLSRFRNLLVDGFNLNTVHRLDFDTSGILILARDQETYRKLSLQFEKKQVKKVYESILSGGIDIKFGSIALPLWGNPDNRPIQEVNWERGKPSVTEFQVMGREGNCDRIEFVPLTGRTHQLRVHAADVRGLGIPILGDRLYGCKANAIRLHLHAREIYFEHPQLGNRLYLKAETPF</sequence>
<dbReference type="SUPFAM" id="SSF55120">
    <property type="entry name" value="Pseudouridine synthase"/>
    <property type="match status" value="1"/>
</dbReference>